<dbReference type="HOGENOM" id="CLU_2346881_0_0_1"/>
<evidence type="ECO:0000313" key="2">
    <source>
        <dbReference type="Proteomes" id="UP000005446"/>
    </source>
</evidence>
<protein>
    <submittedName>
        <fullName evidence="1">Uncharacterized protein</fullName>
    </submittedName>
</protein>
<accession>H0EKD7</accession>
<comment type="caution">
    <text evidence="1">The sequence shown here is derived from an EMBL/GenBank/DDBJ whole genome shotgun (WGS) entry which is preliminary data.</text>
</comment>
<dbReference type="Proteomes" id="UP000005446">
    <property type="component" value="Unassembled WGS sequence"/>
</dbReference>
<dbReference type="InParanoid" id="H0EKD7"/>
<name>H0EKD7_GLAL7</name>
<gene>
    <name evidence="1" type="ORF">M7I_3034</name>
</gene>
<proteinExistence type="predicted"/>
<organism evidence="1 2">
    <name type="scientific">Glarea lozoyensis (strain ATCC 74030 / MF5533)</name>
    <dbReference type="NCBI Taxonomy" id="1104152"/>
    <lineage>
        <taxon>Eukaryota</taxon>
        <taxon>Fungi</taxon>
        <taxon>Dikarya</taxon>
        <taxon>Ascomycota</taxon>
        <taxon>Pezizomycotina</taxon>
        <taxon>Leotiomycetes</taxon>
        <taxon>Helotiales</taxon>
        <taxon>Helotiaceae</taxon>
        <taxon>Glarea</taxon>
    </lineage>
</organism>
<evidence type="ECO:0000313" key="1">
    <source>
        <dbReference type="EMBL" id="EHL01007.1"/>
    </source>
</evidence>
<sequence>MPGPESKGVLFRLTANPRTFIDEIRRPPNPVKESIIGAKEANDPMILAIKANSTKLSAILSALAPRPNVRVIDAAGSHTTLMFASVVVLEIFFRMLD</sequence>
<keyword evidence="2" id="KW-1185">Reference proteome</keyword>
<dbReference type="AlphaFoldDB" id="H0EKD7"/>
<dbReference type="EMBL" id="AGUE01000067">
    <property type="protein sequence ID" value="EHL01007.1"/>
    <property type="molecule type" value="Genomic_DNA"/>
</dbReference>
<reference evidence="1 2" key="1">
    <citation type="journal article" date="2012" name="Eukaryot. Cell">
        <title>Genome sequence of the fungus Glarea lozoyensis: the first genome sequence of a species from the Helotiaceae family.</title>
        <authorList>
            <person name="Youssar L."/>
            <person name="Gruening B.A."/>
            <person name="Erxleben A."/>
            <person name="Guenther S."/>
            <person name="Huettel W."/>
        </authorList>
    </citation>
    <scope>NUCLEOTIDE SEQUENCE [LARGE SCALE GENOMIC DNA]</scope>
    <source>
        <strain evidence="2">ATCC 74030 / MF5533</strain>
    </source>
</reference>